<feature type="domain" description="Cytochrome c" evidence="8">
    <location>
        <begin position="146"/>
        <end position="226"/>
    </location>
</feature>
<keyword evidence="2 6" id="KW-0349">Heme</keyword>
<dbReference type="InterPro" id="IPR009056">
    <property type="entry name" value="Cyt_c-like_dom"/>
</dbReference>
<feature type="domain" description="Cytochrome c" evidence="8">
    <location>
        <begin position="52"/>
        <end position="137"/>
    </location>
</feature>
<keyword evidence="7" id="KW-0732">Signal</keyword>
<dbReference type="GO" id="GO:0009055">
    <property type="term" value="F:electron transfer activity"/>
    <property type="evidence" value="ECO:0007669"/>
    <property type="project" value="InterPro"/>
</dbReference>
<feature type="chain" id="PRO_5016950857" evidence="7">
    <location>
        <begin position="20"/>
        <end position="226"/>
    </location>
</feature>
<feature type="signal peptide" evidence="7">
    <location>
        <begin position="1"/>
        <end position="19"/>
    </location>
</feature>
<dbReference type="InterPro" id="IPR036909">
    <property type="entry name" value="Cyt_c-like_dom_sf"/>
</dbReference>
<evidence type="ECO:0000313" key="9">
    <source>
        <dbReference type="EMBL" id="RCX30285.1"/>
    </source>
</evidence>
<evidence type="ECO:0000256" key="3">
    <source>
        <dbReference type="ARBA" id="ARBA00022723"/>
    </source>
</evidence>
<dbReference type="Gene3D" id="1.10.760.10">
    <property type="entry name" value="Cytochrome c-like domain"/>
    <property type="match status" value="2"/>
</dbReference>
<dbReference type="RefSeq" id="WP_170142139.1">
    <property type="nucleotide sequence ID" value="NZ_QPJY01000005.1"/>
</dbReference>
<accession>A0A369CB02</accession>
<evidence type="ECO:0000313" key="10">
    <source>
        <dbReference type="Proteomes" id="UP000252707"/>
    </source>
</evidence>
<keyword evidence="4" id="KW-0249">Electron transport</keyword>
<keyword evidence="5 6" id="KW-0408">Iron</keyword>
<organism evidence="9 10">
    <name type="scientific">Thioalbus denitrificans</name>
    <dbReference type="NCBI Taxonomy" id="547122"/>
    <lineage>
        <taxon>Bacteria</taxon>
        <taxon>Pseudomonadati</taxon>
        <taxon>Pseudomonadota</taxon>
        <taxon>Gammaproteobacteria</taxon>
        <taxon>Chromatiales</taxon>
        <taxon>Ectothiorhodospiraceae</taxon>
        <taxon>Thioalbus</taxon>
    </lineage>
</organism>
<evidence type="ECO:0000256" key="1">
    <source>
        <dbReference type="ARBA" id="ARBA00022448"/>
    </source>
</evidence>
<keyword evidence="3 6" id="KW-0479">Metal-binding</keyword>
<dbReference type="GO" id="GO:0046872">
    <property type="term" value="F:metal ion binding"/>
    <property type="evidence" value="ECO:0007669"/>
    <property type="project" value="UniProtKB-KW"/>
</dbReference>
<dbReference type="PANTHER" id="PTHR33751:SF9">
    <property type="entry name" value="CYTOCHROME C4"/>
    <property type="match status" value="1"/>
</dbReference>
<reference evidence="9 10" key="1">
    <citation type="submission" date="2018-07" db="EMBL/GenBank/DDBJ databases">
        <title>Genomic Encyclopedia of Type Strains, Phase IV (KMG-IV): sequencing the most valuable type-strain genomes for metagenomic binning, comparative biology and taxonomic classification.</title>
        <authorList>
            <person name="Goeker M."/>
        </authorList>
    </citation>
    <scope>NUCLEOTIDE SEQUENCE [LARGE SCALE GENOMIC DNA]</scope>
    <source>
        <strain evidence="9 10">DSM 26407</strain>
    </source>
</reference>
<sequence>MNKLLLGTALSLCMSAALAQQGGVVPPDLQTVAQEELALRQEMQARIERYATDENGLRQAVAAAQERTVFCGYCHGEDGNSTREYIPNLAGQNPTYLLDQFDRFGDGRRKDFVMAELAKSFTDEEKVNLAIYYSTLEMRPAGGDAEKAVAGQVIFTEQCAQCHGPDAKGEAGYARLAGQRPTYVVKMLQEFRDKTGRRANPWMSAVAVRLSDADMAAVAAYLANLK</sequence>
<evidence type="ECO:0000256" key="2">
    <source>
        <dbReference type="ARBA" id="ARBA00022617"/>
    </source>
</evidence>
<keyword evidence="10" id="KW-1185">Reference proteome</keyword>
<comment type="caution">
    <text evidence="9">The sequence shown here is derived from an EMBL/GenBank/DDBJ whole genome shotgun (WGS) entry which is preliminary data.</text>
</comment>
<name>A0A369CB02_9GAMM</name>
<evidence type="ECO:0000256" key="5">
    <source>
        <dbReference type="ARBA" id="ARBA00023004"/>
    </source>
</evidence>
<dbReference type="InterPro" id="IPR050597">
    <property type="entry name" value="Cytochrome_c_Oxidase_Subunit"/>
</dbReference>
<dbReference type="PANTHER" id="PTHR33751">
    <property type="entry name" value="CBB3-TYPE CYTOCHROME C OXIDASE SUBUNIT FIXP"/>
    <property type="match status" value="1"/>
</dbReference>
<dbReference type="SUPFAM" id="SSF46626">
    <property type="entry name" value="Cytochrome c"/>
    <property type="match status" value="2"/>
</dbReference>
<evidence type="ECO:0000256" key="6">
    <source>
        <dbReference type="PROSITE-ProRule" id="PRU00433"/>
    </source>
</evidence>
<protein>
    <submittedName>
        <fullName evidence="9">Cytochrome c553</fullName>
    </submittedName>
</protein>
<dbReference type="Proteomes" id="UP000252707">
    <property type="component" value="Unassembled WGS sequence"/>
</dbReference>
<dbReference type="PROSITE" id="PS51007">
    <property type="entry name" value="CYTC"/>
    <property type="match status" value="2"/>
</dbReference>
<keyword evidence="1" id="KW-0813">Transport</keyword>
<dbReference type="EMBL" id="QPJY01000005">
    <property type="protein sequence ID" value="RCX30285.1"/>
    <property type="molecule type" value="Genomic_DNA"/>
</dbReference>
<gene>
    <name evidence="9" type="ORF">DFQ59_105117</name>
</gene>
<proteinExistence type="predicted"/>
<dbReference type="GO" id="GO:0020037">
    <property type="term" value="F:heme binding"/>
    <property type="evidence" value="ECO:0007669"/>
    <property type="project" value="InterPro"/>
</dbReference>
<dbReference type="Pfam" id="PF00034">
    <property type="entry name" value="Cytochrom_C"/>
    <property type="match status" value="1"/>
</dbReference>
<evidence type="ECO:0000259" key="8">
    <source>
        <dbReference type="PROSITE" id="PS51007"/>
    </source>
</evidence>
<dbReference type="AlphaFoldDB" id="A0A369CB02"/>
<evidence type="ECO:0000256" key="7">
    <source>
        <dbReference type="SAM" id="SignalP"/>
    </source>
</evidence>
<evidence type="ECO:0000256" key="4">
    <source>
        <dbReference type="ARBA" id="ARBA00022982"/>
    </source>
</evidence>